<dbReference type="EMBL" id="CM047940">
    <property type="protein sequence ID" value="KAI9904594.1"/>
    <property type="molecule type" value="Genomic_DNA"/>
</dbReference>
<evidence type="ECO:0000313" key="1">
    <source>
        <dbReference type="EMBL" id="KAI9904594.1"/>
    </source>
</evidence>
<accession>A0ACC0VE71</accession>
<protein>
    <submittedName>
        <fullName evidence="1">Uncharacterized protein</fullName>
    </submittedName>
</protein>
<sequence length="185" mass="19599">MSNYEQISKQAEADLNTYSAKTGENRHEGLAEAGVRSMAEKRFENQGAEVLTGDELSTNAGYDKRIPPSEGGALDDRGRQTRGHHFEGEGGPMDKLEHTGDNDNDVVPARVPKVDGLGGVNDIATRGMDAAETNVGRNAPGVGGSAYKGEDYYKPESVPDSISAEGNIAPASVVEASRETEGYGR</sequence>
<name>A0ACC0VE71_9HYPO</name>
<proteinExistence type="predicted"/>
<organism evidence="1 2">
    <name type="scientific">Trichothecium roseum</name>
    <dbReference type="NCBI Taxonomy" id="47278"/>
    <lineage>
        <taxon>Eukaryota</taxon>
        <taxon>Fungi</taxon>
        <taxon>Dikarya</taxon>
        <taxon>Ascomycota</taxon>
        <taxon>Pezizomycotina</taxon>
        <taxon>Sordariomycetes</taxon>
        <taxon>Hypocreomycetidae</taxon>
        <taxon>Hypocreales</taxon>
        <taxon>Hypocreales incertae sedis</taxon>
        <taxon>Trichothecium</taxon>
    </lineage>
</organism>
<comment type="caution">
    <text evidence="1">The sequence shown here is derived from an EMBL/GenBank/DDBJ whole genome shotgun (WGS) entry which is preliminary data.</text>
</comment>
<dbReference type="Proteomes" id="UP001163324">
    <property type="component" value="Chromosome 1"/>
</dbReference>
<keyword evidence="2" id="KW-1185">Reference proteome</keyword>
<gene>
    <name evidence="1" type="ORF">N3K66_001123</name>
</gene>
<reference evidence="1" key="1">
    <citation type="submission" date="2022-10" db="EMBL/GenBank/DDBJ databases">
        <title>Complete Genome of Trichothecium roseum strain YXFP-22015, a Plant Pathogen Isolated from Citrus.</title>
        <authorList>
            <person name="Wang Y."/>
            <person name="Zhu L."/>
        </authorList>
    </citation>
    <scope>NUCLEOTIDE SEQUENCE</scope>
    <source>
        <strain evidence="1">YXFP-22015</strain>
    </source>
</reference>
<evidence type="ECO:0000313" key="2">
    <source>
        <dbReference type="Proteomes" id="UP001163324"/>
    </source>
</evidence>